<proteinExistence type="predicted"/>
<sequence>MGDQRTELIKKLLIKFKKPFSLNSEDSPDFDDFFKLIDLNSQLANPKTLCLNCWSLLNESQTRDHKNFFGHTVLNSDSFPSKEQFLVVAKDNGKCTTNEMGQVVYLTTPTSAPQAMTNQNADSQISMQSQNSQLNNGAGMRSYQNFRGDAANPGNQIQQNIVQNGNGVGPALNGFQGPQMNPNGGFQQNEEQYQKDDFGDEISVMNSYADNMAYVDSLNREERYAQKAKAMFDDDGSGNTGIEIIRLNKKFDIFMKRFMRAEEDIKEVKQNFYRVMHCAFAKYEQGFKRKNEYLERRRVKRREEIDRGVQQELKKRGMTGELDDPLLMNSVAGGRVDAYTGAGHQGGHNYGMNPEDSSIGINNMAGEESSLSIKNLGNNNNGMGFDDSELTTNNIVGISSGGNKKHDSSKSGGAILSKDKGKKDKKKGDKKKKKKKDRDSSDDDEKKEPSKPQRASNRLARGLPEETNMTDLNSIQ</sequence>
<evidence type="ECO:0000313" key="2">
    <source>
        <dbReference type="EMBL" id="CDW89903.1"/>
    </source>
</evidence>
<dbReference type="OrthoDB" id="10553947at2759"/>
<dbReference type="Proteomes" id="UP000039865">
    <property type="component" value="Unassembled WGS sequence"/>
</dbReference>
<organism evidence="2 3">
    <name type="scientific">Stylonychia lemnae</name>
    <name type="common">Ciliate</name>
    <dbReference type="NCBI Taxonomy" id="5949"/>
    <lineage>
        <taxon>Eukaryota</taxon>
        <taxon>Sar</taxon>
        <taxon>Alveolata</taxon>
        <taxon>Ciliophora</taxon>
        <taxon>Intramacronucleata</taxon>
        <taxon>Spirotrichea</taxon>
        <taxon>Stichotrichia</taxon>
        <taxon>Sporadotrichida</taxon>
        <taxon>Oxytrichidae</taxon>
        <taxon>Stylonychinae</taxon>
        <taxon>Stylonychia</taxon>
    </lineage>
</organism>
<evidence type="ECO:0000313" key="3">
    <source>
        <dbReference type="Proteomes" id="UP000039865"/>
    </source>
</evidence>
<reference evidence="2 3" key="1">
    <citation type="submission" date="2014-06" db="EMBL/GenBank/DDBJ databases">
        <authorList>
            <person name="Swart Estienne"/>
        </authorList>
    </citation>
    <scope>NUCLEOTIDE SEQUENCE [LARGE SCALE GENOMIC DNA]</scope>
    <source>
        <strain evidence="2 3">130c</strain>
    </source>
</reference>
<dbReference type="EMBL" id="CCKQ01017971">
    <property type="protein sequence ID" value="CDW89903.1"/>
    <property type="molecule type" value="Genomic_DNA"/>
</dbReference>
<feature type="compositionally biased region" description="Basic residues" evidence="1">
    <location>
        <begin position="423"/>
        <end position="436"/>
    </location>
</feature>
<protein>
    <submittedName>
        <fullName evidence="2">Uncharacterized protein</fullName>
    </submittedName>
</protein>
<accession>A0A078B8Q0</accession>
<evidence type="ECO:0000256" key="1">
    <source>
        <dbReference type="SAM" id="MobiDB-lite"/>
    </source>
</evidence>
<dbReference type="InParanoid" id="A0A078B8Q0"/>
<gene>
    <name evidence="2" type="primary">Contig18293.g19431</name>
    <name evidence="2" type="ORF">STYLEM_19043</name>
</gene>
<feature type="region of interest" description="Disordered" evidence="1">
    <location>
        <begin position="396"/>
        <end position="476"/>
    </location>
</feature>
<feature type="compositionally biased region" description="Polar residues" evidence="1">
    <location>
        <begin position="176"/>
        <end position="189"/>
    </location>
</feature>
<feature type="compositionally biased region" description="Polar residues" evidence="1">
    <location>
        <begin position="467"/>
        <end position="476"/>
    </location>
</feature>
<dbReference type="AlphaFoldDB" id="A0A078B8Q0"/>
<keyword evidence="3" id="KW-1185">Reference proteome</keyword>
<name>A0A078B8Q0_STYLE</name>
<feature type="region of interest" description="Disordered" evidence="1">
    <location>
        <begin position="166"/>
        <end position="189"/>
    </location>
</feature>